<feature type="transmembrane region" description="Helical" evidence="1">
    <location>
        <begin position="54"/>
        <end position="74"/>
    </location>
</feature>
<reference evidence="2 3" key="1">
    <citation type="submission" date="2023-03" db="EMBL/GenBank/DDBJ databases">
        <title>Novel Species.</title>
        <authorList>
            <person name="Ma S."/>
        </authorList>
    </citation>
    <scope>NUCLEOTIDE SEQUENCE [LARGE SCALE GENOMIC DNA]</scope>
    <source>
        <strain evidence="2 3">B11</strain>
    </source>
</reference>
<feature type="transmembrane region" description="Helical" evidence="1">
    <location>
        <begin position="95"/>
        <end position="114"/>
    </location>
</feature>
<dbReference type="RefSeq" id="WP_369018476.1">
    <property type="nucleotide sequence ID" value="NZ_CP121689.1"/>
</dbReference>
<dbReference type="InterPro" id="IPR007401">
    <property type="entry name" value="DUF454"/>
</dbReference>
<evidence type="ECO:0000313" key="2">
    <source>
        <dbReference type="EMBL" id="WZL76318.1"/>
    </source>
</evidence>
<gene>
    <name evidence="2" type="ORF">QBE54_00880</name>
</gene>
<name>A0ABZ2YDC6_9BACT</name>
<feature type="transmembrane region" description="Helical" evidence="1">
    <location>
        <begin position="28"/>
        <end position="48"/>
    </location>
</feature>
<dbReference type="PANTHER" id="PTHR35813:SF1">
    <property type="entry name" value="INNER MEMBRANE PROTEIN YBAN"/>
    <property type="match status" value="1"/>
</dbReference>
<sequence length="152" mass="17095">MKEAKNAQLPGFSSEEINKARSKLVRTLLIIAGTFFVGLGIAGILLPLLPTTPFLLLATACYARGSPRFYHWLLNNKRFGNYIKNYREGNIPLKAKFLTIAVLWATIATSYVVVSKTWVRITLILIAMSVTVHILSIGRFYPRKKTNRALKN</sequence>
<evidence type="ECO:0000256" key="1">
    <source>
        <dbReference type="SAM" id="Phobius"/>
    </source>
</evidence>
<dbReference type="Proteomes" id="UP001461341">
    <property type="component" value="Chromosome"/>
</dbReference>
<proteinExistence type="predicted"/>
<keyword evidence="1" id="KW-0472">Membrane</keyword>
<evidence type="ECO:0000313" key="3">
    <source>
        <dbReference type="Proteomes" id="UP001461341"/>
    </source>
</evidence>
<dbReference type="Pfam" id="PF04304">
    <property type="entry name" value="DUF454"/>
    <property type="match status" value="1"/>
</dbReference>
<protein>
    <submittedName>
        <fullName evidence="2">YbaN family protein</fullName>
    </submittedName>
</protein>
<accession>A0ABZ2YDC6</accession>
<feature type="transmembrane region" description="Helical" evidence="1">
    <location>
        <begin position="120"/>
        <end position="141"/>
    </location>
</feature>
<keyword evidence="1" id="KW-1133">Transmembrane helix</keyword>
<keyword evidence="1" id="KW-0812">Transmembrane</keyword>
<keyword evidence="3" id="KW-1185">Reference proteome</keyword>
<dbReference type="EMBL" id="CP121689">
    <property type="protein sequence ID" value="WZL76318.1"/>
    <property type="molecule type" value="Genomic_DNA"/>
</dbReference>
<dbReference type="PANTHER" id="PTHR35813">
    <property type="entry name" value="INNER MEMBRANE PROTEIN YBAN"/>
    <property type="match status" value="1"/>
</dbReference>
<organism evidence="2 3">
    <name type="scientific">Thermatribacter velox</name>
    <dbReference type="NCBI Taxonomy" id="3039681"/>
    <lineage>
        <taxon>Bacteria</taxon>
        <taxon>Pseudomonadati</taxon>
        <taxon>Atribacterota</taxon>
        <taxon>Atribacteria</taxon>
        <taxon>Atribacterales</taxon>
        <taxon>Thermatribacteraceae</taxon>
        <taxon>Thermatribacter</taxon>
    </lineage>
</organism>